<dbReference type="InterPro" id="IPR021788">
    <property type="entry name" value="CPP1-like"/>
</dbReference>
<reference evidence="2 3" key="1">
    <citation type="journal article" date="2023" name="Plants (Basel)">
        <title>Bridging the Gap: Combining Genomics and Transcriptomics Approaches to Understand Stylosanthes scabra, an Orphan Legume from the Brazilian Caatinga.</title>
        <authorList>
            <person name="Ferreira-Neto J.R.C."/>
            <person name="da Silva M.D."/>
            <person name="Binneck E."/>
            <person name="de Melo N.F."/>
            <person name="da Silva R.H."/>
            <person name="de Melo A.L.T.M."/>
            <person name="Pandolfi V."/>
            <person name="Bustamante F.O."/>
            <person name="Brasileiro-Vidal A.C."/>
            <person name="Benko-Iseppon A.M."/>
        </authorList>
    </citation>
    <scope>NUCLEOTIDE SEQUENCE [LARGE SCALE GENOMIC DNA]</scope>
    <source>
        <tissue evidence="2">Leaves</tissue>
    </source>
</reference>
<name>A0ABU6V268_9FABA</name>
<keyword evidence="3" id="KW-1185">Reference proteome</keyword>
<evidence type="ECO:0000313" key="3">
    <source>
        <dbReference type="Proteomes" id="UP001341840"/>
    </source>
</evidence>
<keyword evidence="1" id="KW-0812">Transmembrane</keyword>
<keyword evidence="1" id="KW-0472">Membrane</keyword>
<sequence length="54" mass="5692">LVAIGGLIAGAAVGSAVEHWLRVDIVPFMGIHSPTAVVSEIMTISLFLVSLYLR</sequence>
<evidence type="ECO:0000313" key="2">
    <source>
        <dbReference type="EMBL" id="MED6166580.1"/>
    </source>
</evidence>
<feature type="transmembrane region" description="Helical" evidence="1">
    <location>
        <begin position="31"/>
        <end position="53"/>
    </location>
</feature>
<comment type="caution">
    <text evidence="2">The sequence shown here is derived from an EMBL/GenBank/DDBJ whole genome shotgun (WGS) entry which is preliminary data.</text>
</comment>
<organism evidence="2 3">
    <name type="scientific">Stylosanthes scabra</name>
    <dbReference type="NCBI Taxonomy" id="79078"/>
    <lineage>
        <taxon>Eukaryota</taxon>
        <taxon>Viridiplantae</taxon>
        <taxon>Streptophyta</taxon>
        <taxon>Embryophyta</taxon>
        <taxon>Tracheophyta</taxon>
        <taxon>Spermatophyta</taxon>
        <taxon>Magnoliopsida</taxon>
        <taxon>eudicotyledons</taxon>
        <taxon>Gunneridae</taxon>
        <taxon>Pentapetalae</taxon>
        <taxon>rosids</taxon>
        <taxon>fabids</taxon>
        <taxon>Fabales</taxon>
        <taxon>Fabaceae</taxon>
        <taxon>Papilionoideae</taxon>
        <taxon>50 kb inversion clade</taxon>
        <taxon>dalbergioids sensu lato</taxon>
        <taxon>Dalbergieae</taxon>
        <taxon>Pterocarpus clade</taxon>
        <taxon>Stylosanthes</taxon>
    </lineage>
</organism>
<proteinExistence type="predicted"/>
<protein>
    <submittedName>
        <fullName evidence="2">Uncharacterized protein</fullName>
    </submittedName>
</protein>
<dbReference type="EMBL" id="JASCZI010127294">
    <property type="protein sequence ID" value="MED6166580.1"/>
    <property type="molecule type" value="Genomic_DNA"/>
</dbReference>
<accession>A0ABU6V268</accession>
<keyword evidence="1" id="KW-1133">Transmembrane helix</keyword>
<evidence type="ECO:0000256" key="1">
    <source>
        <dbReference type="SAM" id="Phobius"/>
    </source>
</evidence>
<dbReference type="Proteomes" id="UP001341840">
    <property type="component" value="Unassembled WGS sequence"/>
</dbReference>
<feature type="non-terminal residue" evidence="2">
    <location>
        <position position="1"/>
    </location>
</feature>
<gene>
    <name evidence="2" type="ORF">PIB30_110724</name>
</gene>
<dbReference type="Pfam" id="PF11833">
    <property type="entry name" value="CPP1-like"/>
    <property type="match status" value="1"/>
</dbReference>